<dbReference type="PANTHER" id="PTHR47633:SF7">
    <property type="entry name" value="TITIN HOMOLOG"/>
    <property type="match status" value="1"/>
</dbReference>
<dbReference type="GO" id="GO:0045989">
    <property type="term" value="P:positive regulation of striated muscle contraction"/>
    <property type="evidence" value="ECO:0007669"/>
    <property type="project" value="UniProtKB-ARBA"/>
</dbReference>
<feature type="region of interest" description="Disordered" evidence="10">
    <location>
        <begin position="949"/>
        <end position="970"/>
    </location>
</feature>
<dbReference type="FunFam" id="1.10.510.10:FF:000571">
    <property type="entry name" value="Maternal embryonic leucine zipper kinase"/>
    <property type="match status" value="1"/>
</dbReference>
<dbReference type="InterPro" id="IPR000719">
    <property type="entry name" value="Prot_kinase_dom"/>
</dbReference>
<keyword evidence="4" id="KW-0677">Repeat</keyword>
<dbReference type="PANTHER" id="PTHR47633">
    <property type="entry name" value="IMMUNOGLOBULIN"/>
    <property type="match status" value="1"/>
</dbReference>
<evidence type="ECO:0000256" key="3">
    <source>
        <dbReference type="ARBA" id="ARBA00022490"/>
    </source>
</evidence>
<dbReference type="InterPro" id="IPR003598">
    <property type="entry name" value="Ig_sub2"/>
</dbReference>
<feature type="domain" description="Ig-like" evidence="12">
    <location>
        <begin position="1101"/>
        <end position="1217"/>
    </location>
</feature>
<organism evidence="13 14">
    <name type="scientific">Mytilus edulis</name>
    <name type="common">Blue mussel</name>
    <dbReference type="NCBI Taxonomy" id="6550"/>
    <lineage>
        <taxon>Eukaryota</taxon>
        <taxon>Metazoa</taxon>
        <taxon>Spiralia</taxon>
        <taxon>Lophotrochozoa</taxon>
        <taxon>Mollusca</taxon>
        <taxon>Bivalvia</taxon>
        <taxon>Autobranchia</taxon>
        <taxon>Pteriomorphia</taxon>
        <taxon>Mytilida</taxon>
        <taxon>Mytiloidea</taxon>
        <taxon>Mytilidae</taxon>
        <taxon>Mytilinae</taxon>
        <taxon>Mytilus</taxon>
    </lineage>
</organism>
<dbReference type="SMART" id="SM00220">
    <property type="entry name" value="S_TKc"/>
    <property type="match status" value="1"/>
</dbReference>
<feature type="domain" description="Ig-like" evidence="12">
    <location>
        <begin position="523"/>
        <end position="613"/>
    </location>
</feature>
<dbReference type="GO" id="GO:0031430">
    <property type="term" value="C:M band"/>
    <property type="evidence" value="ECO:0007669"/>
    <property type="project" value="UniProtKB-ARBA"/>
</dbReference>
<reference evidence="13" key="1">
    <citation type="submission" date="2021-03" db="EMBL/GenBank/DDBJ databases">
        <authorList>
            <person name="Bekaert M."/>
        </authorList>
    </citation>
    <scope>NUCLEOTIDE SEQUENCE</scope>
</reference>
<feature type="compositionally biased region" description="Low complexity" evidence="10">
    <location>
        <begin position="954"/>
        <end position="964"/>
    </location>
</feature>
<feature type="domain" description="Ig-like" evidence="12">
    <location>
        <begin position="754"/>
        <end position="842"/>
    </location>
</feature>
<gene>
    <name evidence="13" type="ORF">MEDL_3401</name>
</gene>
<evidence type="ECO:0000256" key="5">
    <source>
        <dbReference type="ARBA" id="ARBA00022741"/>
    </source>
</evidence>
<evidence type="ECO:0000256" key="8">
    <source>
        <dbReference type="ARBA" id="ARBA00023319"/>
    </source>
</evidence>
<dbReference type="Proteomes" id="UP000683360">
    <property type="component" value="Unassembled WGS sequence"/>
</dbReference>
<dbReference type="InterPro" id="IPR007110">
    <property type="entry name" value="Ig-like_dom"/>
</dbReference>
<dbReference type="GO" id="GO:0045214">
    <property type="term" value="P:sarcomere organization"/>
    <property type="evidence" value="ECO:0007669"/>
    <property type="project" value="UniProtKB-ARBA"/>
</dbReference>
<evidence type="ECO:0000256" key="2">
    <source>
        <dbReference type="ARBA" id="ARBA00006692"/>
    </source>
</evidence>
<feature type="region of interest" description="Disordered" evidence="10">
    <location>
        <begin position="1462"/>
        <end position="1483"/>
    </location>
</feature>
<evidence type="ECO:0000313" key="14">
    <source>
        <dbReference type="Proteomes" id="UP000683360"/>
    </source>
</evidence>
<dbReference type="GO" id="GO:0060298">
    <property type="term" value="P:positive regulation of sarcomere organization"/>
    <property type="evidence" value="ECO:0007669"/>
    <property type="project" value="UniProtKB-ARBA"/>
</dbReference>
<dbReference type="FunFam" id="2.60.40.10:FF:000425">
    <property type="entry name" value="Myosin light chain kinase"/>
    <property type="match status" value="3"/>
</dbReference>
<dbReference type="InterPro" id="IPR008271">
    <property type="entry name" value="Ser/Thr_kinase_AS"/>
</dbReference>
<keyword evidence="5 9" id="KW-0547">Nucleotide-binding</keyword>
<dbReference type="Pfam" id="PF00069">
    <property type="entry name" value="Pkinase"/>
    <property type="match status" value="1"/>
</dbReference>
<comment type="similarity">
    <text evidence="2">Belongs to the protein kinase superfamily. CAMK Ser/Thr protein kinase family.</text>
</comment>
<evidence type="ECO:0000256" key="6">
    <source>
        <dbReference type="ARBA" id="ARBA00022840"/>
    </source>
</evidence>
<keyword evidence="3" id="KW-0963">Cytoplasm</keyword>
<sequence>MIGISEPGPESDVILTREQVPDVDYDSMYDASFRGNNVNPDRIKGDVLGKYIICEEIGRGAFGVVHRAIERATNKNWAAKFIRCKPHEKEIVRHEIDIMNELHHAKLLQLHEAFDQAGEMVTILELLSGGELFDRLVQEDFDFTEQDCITYMKQICEGVRHMHRQNILHLDLKPENVMFVTKDSNDLKIIDFGLAQKLEEGKTVKVLFGTAEFCAPEIISFEPVSFSTDMWALGVMSYVILSGYSPFAGENDLDTFANITLGDFDFEDEVWNDISDDAKDFIQKLMLKDKSDRLTIDDALAHPWLNPREPKDDAKTLKHGAAEKKLTGKKLSTLHHKDYHDKHRHKEDDLDLLPIGKLSRNSAIFRKEGDDGVFARNLVMEMPPHAPVVMEPLTDTDGYEGSRVELTCKISGKPSPKITWFLNGDEILEDKKYHMLYKDNYASLLINDLEVEDAGKYRCKAVNEFGDVSTTGKLSVDEKKHRRRRKKPEDEAIAKMQLYSMYVLLQISRHDYDTSLLDNSVPPSFTLPLIDQVKRVGEALELTVTVTCRPEPDVTWYHNGKVIKTSERYDLEHMKGVYRLIIHEIAPEDAGQWQCEAVNPYGSSMCSCEVKVIEIIPEGAVPPKFTKGLEDTTIVEGNSVRLEVQVKGFPEPEIEWYKERRQLFSGRHFTVSTEGDLHVLTISDTYHQDTGRYMCRAVNVVGASTTEAILRVQKAPKEDELDSFQSPSTYQPIKPVTAETTETPMRRFKIETPPNFTAKLKDKTVSVGNSVTFTCTVTGIPNPKVTWYRDDRDVTKESRYLVRNKYGLLSLEIMDVTERDMGQFTCKAVNSEGEATCTASLEVVAAEKETIREPVSKRPEFIEPLHDIIVMAGEEVTFTCKATGNPTPTFKWQKDGTNITDSRRIYIGSDSDGVAELVIRSSRVSDSGLYGIMAQNSYGHTRCSASLKVKARSSSKSPPSTPSYSEEEEFSMATRLERTYDRKKPVDIPGGRPPHFTLALPKVIELDEGDRLHLDCSVEGYPKPFYEALKAAGEYHDNKGFAPFFIKHLPAAMDVMEGMNVQYDCYVEGDITLIKTKQSQMKKVTTQFTSQEFEGKYKDIPTMAIPPMMMGGAGASPKQMTKSDAKQSPRFLDGLEDLTCRTGSIATLTVVVEANPEAHITWFKDGKRLINSDHIEIFYEDGEYVVEIYDTEISDKGLYKCVAKNEHGSAETQCKLTLRAPEDLEDDDFHYEKSELLALPTDKPGKHKKFAPKFVVELESVVEVYPTDDIQFVCVIDDTLDKVWWEKDGKELPSSTNSTIKQEADGTQQLEIRNVDPKDQGLYTCKAKTKSGEILRTDAKLVVKDKSKADTSSSDSAKPKFTRQLKDIFCKDGDNVTLECEIQGQPRPQITWYRESKEILDSQDFQISAIGDKCKLIIMEVFPEDDGKYSCKAVSEKGEATTSCQLLVEDPASFYLDSASVSSIGSSVSRGDRKSATPARPTK</sequence>
<evidence type="ECO:0000256" key="10">
    <source>
        <dbReference type="SAM" id="MobiDB-lite"/>
    </source>
</evidence>
<dbReference type="InterPro" id="IPR036179">
    <property type="entry name" value="Ig-like_dom_sf"/>
</dbReference>
<feature type="domain" description="Protein kinase" evidence="11">
    <location>
        <begin position="51"/>
        <end position="305"/>
    </location>
</feature>
<dbReference type="Pfam" id="PF07679">
    <property type="entry name" value="I-set"/>
    <property type="match status" value="8"/>
</dbReference>
<feature type="domain" description="Ig-like" evidence="12">
    <location>
        <begin position="623"/>
        <end position="711"/>
    </location>
</feature>
<dbReference type="PROSITE" id="PS50835">
    <property type="entry name" value="IG_LIKE"/>
    <property type="match status" value="8"/>
</dbReference>
<dbReference type="EMBL" id="CAJPWZ010000192">
    <property type="protein sequence ID" value="CAG2187956.1"/>
    <property type="molecule type" value="Genomic_DNA"/>
</dbReference>
<dbReference type="FunFam" id="2.60.40.10:FF:000107">
    <property type="entry name" value="Myosin, light chain kinase a"/>
    <property type="match status" value="1"/>
</dbReference>
<dbReference type="SUPFAM" id="SSF48726">
    <property type="entry name" value="Immunoglobulin"/>
    <property type="match status" value="8"/>
</dbReference>
<evidence type="ECO:0000259" key="11">
    <source>
        <dbReference type="PROSITE" id="PS50011"/>
    </source>
</evidence>
<proteinExistence type="inferred from homology"/>
<dbReference type="Gene3D" id="2.60.40.10">
    <property type="entry name" value="Immunoglobulins"/>
    <property type="match status" value="8"/>
</dbReference>
<dbReference type="InterPro" id="IPR003599">
    <property type="entry name" value="Ig_sub"/>
</dbReference>
<dbReference type="CDD" id="cd00096">
    <property type="entry name" value="Ig"/>
    <property type="match status" value="2"/>
</dbReference>
<dbReference type="FunFam" id="2.60.40.10:FF:000345">
    <property type="entry name" value="Muscle M-line assembly protein unc-89"/>
    <property type="match status" value="1"/>
</dbReference>
<dbReference type="GO" id="GO:0005524">
    <property type="term" value="F:ATP binding"/>
    <property type="evidence" value="ECO:0007669"/>
    <property type="project" value="UniProtKB-UniRule"/>
</dbReference>
<accession>A0A8S3Q1I7</accession>
<dbReference type="Gene3D" id="3.30.200.20">
    <property type="entry name" value="Phosphorylase Kinase, domain 1"/>
    <property type="match status" value="1"/>
</dbReference>
<feature type="binding site" evidence="9">
    <location>
        <position position="80"/>
    </location>
    <ligand>
        <name>ATP</name>
        <dbReference type="ChEBI" id="CHEBI:30616"/>
    </ligand>
</feature>
<keyword evidence="14" id="KW-1185">Reference proteome</keyword>
<dbReference type="GO" id="GO:0004672">
    <property type="term" value="F:protein kinase activity"/>
    <property type="evidence" value="ECO:0007669"/>
    <property type="project" value="InterPro"/>
</dbReference>
<dbReference type="InterPro" id="IPR017441">
    <property type="entry name" value="Protein_kinase_ATP_BS"/>
</dbReference>
<evidence type="ECO:0000256" key="4">
    <source>
        <dbReference type="ARBA" id="ARBA00022737"/>
    </source>
</evidence>
<evidence type="ECO:0000256" key="7">
    <source>
        <dbReference type="ARBA" id="ARBA00023157"/>
    </source>
</evidence>
<evidence type="ECO:0000256" key="9">
    <source>
        <dbReference type="PROSITE-ProRule" id="PRU10141"/>
    </source>
</evidence>
<feature type="domain" description="Ig-like" evidence="12">
    <location>
        <begin position="859"/>
        <end position="948"/>
    </location>
</feature>
<dbReference type="SUPFAM" id="SSF56112">
    <property type="entry name" value="Protein kinase-like (PK-like)"/>
    <property type="match status" value="1"/>
</dbReference>
<protein>
    <submittedName>
        <fullName evidence="13">Uncharacterized protein</fullName>
    </submittedName>
</protein>
<dbReference type="PROSITE" id="PS00107">
    <property type="entry name" value="PROTEIN_KINASE_ATP"/>
    <property type="match status" value="1"/>
</dbReference>
<dbReference type="InterPro" id="IPR013098">
    <property type="entry name" value="Ig_I-set"/>
</dbReference>
<feature type="domain" description="Ig-like" evidence="12">
    <location>
        <begin position="1252"/>
        <end position="1342"/>
    </location>
</feature>
<evidence type="ECO:0000259" key="12">
    <source>
        <dbReference type="PROSITE" id="PS50835"/>
    </source>
</evidence>
<keyword evidence="8" id="KW-0393">Immunoglobulin domain</keyword>
<feature type="domain" description="Ig-like" evidence="12">
    <location>
        <begin position="387"/>
        <end position="475"/>
    </location>
</feature>
<name>A0A8S3Q1I7_MYTED</name>
<dbReference type="PROSITE" id="PS00108">
    <property type="entry name" value="PROTEIN_KINASE_ST"/>
    <property type="match status" value="1"/>
</dbReference>
<comment type="subcellular location">
    <subcellularLocation>
        <location evidence="1">Cytoplasm</location>
    </subcellularLocation>
</comment>
<dbReference type="InterPro" id="IPR013783">
    <property type="entry name" value="Ig-like_fold"/>
</dbReference>
<feature type="domain" description="Ig-like" evidence="12">
    <location>
        <begin position="1359"/>
        <end position="1443"/>
    </location>
</feature>
<evidence type="ECO:0000256" key="1">
    <source>
        <dbReference type="ARBA" id="ARBA00004496"/>
    </source>
</evidence>
<dbReference type="Gene3D" id="1.10.510.10">
    <property type="entry name" value="Transferase(Phosphotransferase) domain 1"/>
    <property type="match status" value="1"/>
</dbReference>
<dbReference type="SMART" id="SM00409">
    <property type="entry name" value="IG"/>
    <property type="match status" value="8"/>
</dbReference>
<dbReference type="FunFam" id="2.60.40.10:FF:000032">
    <property type="entry name" value="palladin isoform X1"/>
    <property type="match status" value="1"/>
</dbReference>
<keyword evidence="7" id="KW-1015">Disulfide bond</keyword>
<comment type="caution">
    <text evidence="13">The sequence shown here is derived from an EMBL/GenBank/DDBJ whole genome shotgun (WGS) entry which is preliminary data.</text>
</comment>
<dbReference type="FunFam" id="2.60.40.10:FF:000147">
    <property type="entry name" value="Myosin light chain kinase"/>
    <property type="match status" value="1"/>
</dbReference>
<dbReference type="OrthoDB" id="504170at2759"/>
<evidence type="ECO:0000313" key="13">
    <source>
        <dbReference type="EMBL" id="CAG2187956.1"/>
    </source>
</evidence>
<dbReference type="SMART" id="SM00408">
    <property type="entry name" value="IGc2"/>
    <property type="match status" value="8"/>
</dbReference>
<keyword evidence="6 9" id="KW-0067">ATP-binding</keyword>
<dbReference type="PROSITE" id="PS50011">
    <property type="entry name" value="PROTEIN_KINASE_DOM"/>
    <property type="match status" value="1"/>
</dbReference>
<dbReference type="InterPro" id="IPR011009">
    <property type="entry name" value="Kinase-like_dom_sf"/>
</dbReference>